<dbReference type="EMBL" id="FQ790351">
    <property type="protein sequence ID" value="CCD54503.1"/>
    <property type="molecule type" value="Genomic_DNA"/>
</dbReference>
<sequence>MLEAGDHDYFVPPHRGLYATNPALSFDVSTFQPTFTRSSGPMARWPNDRNPITQGINDLPTQWLPVGRL</sequence>
<evidence type="ECO:0000313" key="3">
    <source>
        <dbReference type="Proteomes" id="UP000008177"/>
    </source>
</evidence>
<dbReference type="AlphaFoldDB" id="G2YSA5"/>
<proteinExistence type="predicted"/>
<protein>
    <submittedName>
        <fullName evidence="2">Uncharacterized protein</fullName>
    </submittedName>
</protein>
<name>G2YSA5_BOTF4</name>
<dbReference type="InParanoid" id="G2YSA5"/>
<evidence type="ECO:0000256" key="1">
    <source>
        <dbReference type="SAM" id="MobiDB-lite"/>
    </source>
</evidence>
<evidence type="ECO:0000313" key="2">
    <source>
        <dbReference type="EMBL" id="CCD54503.1"/>
    </source>
</evidence>
<dbReference type="Proteomes" id="UP000008177">
    <property type="component" value="Unplaced contigs"/>
</dbReference>
<accession>G2YSA5</accession>
<gene>
    <name evidence="2" type="ORF">BofuT4_uP125510.1</name>
</gene>
<reference evidence="3" key="1">
    <citation type="journal article" date="2011" name="PLoS Genet.">
        <title>Genomic analysis of the necrotrophic fungal pathogens Sclerotinia sclerotiorum and Botrytis cinerea.</title>
        <authorList>
            <person name="Amselem J."/>
            <person name="Cuomo C.A."/>
            <person name="van Kan J.A."/>
            <person name="Viaud M."/>
            <person name="Benito E.P."/>
            <person name="Couloux A."/>
            <person name="Coutinho P.M."/>
            <person name="de Vries R.P."/>
            <person name="Dyer P.S."/>
            <person name="Fillinger S."/>
            <person name="Fournier E."/>
            <person name="Gout L."/>
            <person name="Hahn M."/>
            <person name="Kohn L."/>
            <person name="Lapalu N."/>
            <person name="Plummer K.M."/>
            <person name="Pradier J.M."/>
            <person name="Quevillon E."/>
            <person name="Sharon A."/>
            <person name="Simon A."/>
            <person name="ten Have A."/>
            <person name="Tudzynski B."/>
            <person name="Tudzynski P."/>
            <person name="Wincker P."/>
            <person name="Andrew M."/>
            <person name="Anthouard V."/>
            <person name="Beever R.E."/>
            <person name="Beffa R."/>
            <person name="Benoit I."/>
            <person name="Bouzid O."/>
            <person name="Brault B."/>
            <person name="Chen Z."/>
            <person name="Choquer M."/>
            <person name="Collemare J."/>
            <person name="Cotton P."/>
            <person name="Danchin E.G."/>
            <person name="Da Silva C."/>
            <person name="Gautier A."/>
            <person name="Giraud C."/>
            <person name="Giraud T."/>
            <person name="Gonzalez C."/>
            <person name="Grossetete S."/>
            <person name="Guldener U."/>
            <person name="Henrissat B."/>
            <person name="Howlett B.J."/>
            <person name="Kodira C."/>
            <person name="Kretschmer M."/>
            <person name="Lappartient A."/>
            <person name="Leroch M."/>
            <person name="Levis C."/>
            <person name="Mauceli E."/>
            <person name="Neuveglise C."/>
            <person name="Oeser B."/>
            <person name="Pearson M."/>
            <person name="Poulain J."/>
            <person name="Poussereau N."/>
            <person name="Quesneville H."/>
            <person name="Rascle C."/>
            <person name="Schumacher J."/>
            <person name="Segurens B."/>
            <person name="Sexton A."/>
            <person name="Silva E."/>
            <person name="Sirven C."/>
            <person name="Soanes D.M."/>
            <person name="Talbot N.J."/>
            <person name="Templeton M."/>
            <person name="Yandava C."/>
            <person name="Yarden O."/>
            <person name="Zeng Q."/>
            <person name="Rollins J.A."/>
            <person name="Lebrun M.H."/>
            <person name="Dickman M."/>
        </authorList>
    </citation>
    <scope>NUCLEOTIDE SEQUENCE [LARGE SCALE GENOMIC DNA]</scope>
    <source>
        <strain evidence="3">T4</strain>
    </source>
</reference>
<organism evidence="2 3">
    <name type="scientific">Botryotinia fuckeliana (strain T4)</name>
    <name type="common">Noble rot fungus</name>
    <name type="synonym">Botrytis cinerea</name>
    <dbReference type="NCBI Taxonomy" id="999810"/>
    <lineage>
        <taxon>Eukaryota</taxon>
        <taxon>Fungi</taxon>
        <taxon>Dikarya</taxon>
        <taxon>Ascomycota</taxon>
        <taxon>Pezizomycotina</taxon>
        <taxon>Leotiomycetes</taxon>
        <taxon>Helotiales</taxon>
        <taxon>Sclerotiniaceae</taxon>
        <taxon>Botrytis</taxon>
    </lineage>
</organism>
<dbReference type="HOGENOM" id="CLU_2775677_0_0_1"/>
<feature type="region of interest" description="Disordered" evidence="1">
    <location>
        <begin position="37"/>
        <end position="57"/>
    </location>
</feature>